<keyword evidence="2" id="KW-1185">Reference proteome</keyword>
<dbReference type="KEGG" id="ton:TON_0708"/>
<protein>
    <submittedName>
        <fullName evidence="1">Uncharacterized protein</fullName>
    </submittedName>
</protein>
<gene>
    <name evidence="1" type="ordered locus">TON_0708</name>
</gene>
<name>B6YVB8_THEON</name>
<dbReference type="PATRIC" id="fig|523850.10.peg.711"/>
<dbReference type="GeneID" id="7017009"/>
<evidence type="ECO:0000313" key="2">
    <source>
        <dbReference type="Proteomes" id="UP000002727"/>
    </source>
</evidence>
<proteinExistence type="predicted"/>
<accession>B6YVB8</accession>
<dbReference type="AlphaFoldDB" id="B6YVB8"/>
<dbReference type="Proteomes" id="UP000002727">
    <property type="component" value="Chromosome"/>
</dbReference>
<dbReference type="STRING" id="523850.TON_0708"/>
<evidence type="ECO:0000313" key="1">
    <source>
        <dbReference type="EMBL" id="ACJ16196.1"/>
    </source>
</evidence>
<dbReference type="HOGENOM" id="CLU_177475_0_0_2"/>
<dbReference type="RefSeq" id="WP_012571668.1">
    <property type="nucleotide sequence ID" value="NC_011529.1"/>
</dbReference>
<dbReference type="EMBL" id="CP000855">
    <property type="protein sequence ID" value="ACJ16196.1"/>
    <property type="molecule type" value="Genomic_DNA"/>
</dbReference>
<sequence length="103" mass="11875">MEPRVYEVPVERVREVFGRIEEYDLLSVDVENEASVIDDMLGSEEGKLRYVREKLDDGNIDSAVLVVRDGTGTLVVKMENVITIRATVRNYERLIEEFGLKER</sequence>
<dbReference type="eggNOG" id="arCOG10111">
    <property type="taxonomic scope" value="Archaea"/>
</dbReference>
<reference evidence="1 2" key="1">
    <citation type="journal article" date="2008" name="J. Bacteriol.">
        <title>The complete genome sequence of Thermococcus onnurineus NA1 reveals a mixed heterotrophic and carboxydotrophic metabolism.</title>
        <authorList>
            <person name="Lee H.S."/>
            <person name="Kang S.G."/>
            <person name="Bae S.S."/>
            <person name="Lim J.K."/>
            <person name="Cho Y."/>
            <person name="Kim Y.J."/>
            <person name="Jeon J.H."/>
            <person name="Cha S.S."/>
            <person name="Kwon K.K."/>
            <person name="Kim H.T."/>
            <person name="Park C.J."/>
            <person name="Lee H.W."/>
            <person name="Kim S.I."/>
            <person name="Chun J."/>
            <person name="Colwell R.R."/>
            <person name="Kim S.J."/>
            <person name="Lee J.H."/>
        </authorList>
    </citation>
    <scope>NUCLEOTIDE SEQUENCE [LARGE SCALE GENOMIC DNA]</scope>
    <source>
        <strain evidence="1 2">NA1</strain>
    </source>
</reference>
<dbReference type="OrthoDB" id="96110at2157"/>
<organism evidence="1 2">
    <name type="scientific">Thermococcus onnurineus (strain NA1)</name>
    <dbReference type="NCBI Taxonomy" id="523850"/>
    <lineage>
        <taxon>Archaea</taxon>
        <taxon>Methanobacteriati</taxon>
        <taxon>Methanobacteriota</taxon>
        <taxon>Thermococci</taxon>
        <taxon>Thermococcales</taxon>
        <taxon>Thermococcaceae</taxon>
        <taxon>Thermococcus</taxon>
    </lineage>
</organism>